<evidence type="ECO:0000256" key="2">
    <source>
        <dbReference type="ARBA" id="ARBA00022737"/>
    </source>
</evidence>
<proteinExistence type="predicted"/>
<accession>A0A2M7SFP8</accession>
<sequence>VLEYVPYCGDGQVNQTSEECDANGQNGQVCAPPYGGSCDYCSDVCQNVHLTGPYCGDGIINGAEICDGQSGVPANYTCAQNCVLEYVPYCGDGLINDSEECDDGNTANGDGCSSICANEPAPAPITIVINEIMKDPAAVSDTNGEWFEVYN</sequence>
<keyword evidence="3" id="KW-1015">Disulfide bond</keyword>
<evidence type="ECO:0000256" key="3">
    <source>
        <dbReference type="ARBA" id="ARBA00023157"/>
    </source>
</evidence>
<evidence type="ECO:0008006" key="6">
    <source>
        <dbReference type="Google" id="ProtNLM"/>
    </source>
</evidence>
<comment type="caution">
    <text evidence="4">The sequence shown here is derived from an EMBL/GenBank/DDBJ whole genome shotgun (WGS) entry which is preliminary data.</text>
</comment>
<dbReference type="InterPro" id="IPR011936">
    <property type="entry name" value="Myxo_disulph_rpt"/>
</dbReference>
<evidence type="ECO:0000313" key="4">
    <source>
        <dbReference type="EMBL" id="PIZ18328.1"/>
    </source>
</evidence>
<dbReference type="NCBIfam" id="TIGR02232">
    <property type="entry name" value="myxo_disulf_rpt"/>
    <property type="match status" value="1"/>
</dbReference>
<feature type="non-terminal residue" evidence="4">
    <location>
        <position position="151"/>
    </location>
</feature>
<dbReference type="Proteomes" id="UP000229307">
    <property type="component" value="Unassembled WGS sequence"/>
</dbReference>
<feature type="non-terminal residue" evidence="4">
    <location>
        <position position="1"/>
    </location>
</feature>
<evidence type="ECO:0000256" key="1">
    <source>
        <dbReference type="ARBA" id="ARBA00022729"/>
    </source>
</evidence>
<evidence type="ECO:0000313" key="5">
    <source>
        <dbReference type="Proteomes" id="UP000229307"/>
    </source>
</evidence>
<dbReference type="AlphaFoldDB" id="A0A2M7SFP8"/>
<keyword evidence="2" id="KW-0677">Repeat</keyword>
<organism evidence="4 5">
    <name type="scientific">Candidatus Desantisbacteria bacterium CG_4_10_14_0_8_um_filter_48_22</name>
    <dbReference type="NCBI Taxonomy" id="1974543"/>
    <lineage>
        <taxon>Bacteria</taxon>
        <taxon>Candidatus Desantisiibacteriota</taxon>
    </lineage>
</organism>
<name>A0A2M7SFP8_9BACT</name>
<dbReference type="Pfam" id="PF13948">
    <property type="entry name" value="DUF4215"/>
    <property type="match status" value="1"/>
</dbReference>
<protein>
    <recommendedName>
        <fullName evidence="6">Disintegrin domain-containing protein</fullName>
    </recommendedName>
</protein>
<gene>
    <name evidence="4" type="ORF">COY52_00005</name>
</gene>
<dbReference type="EMBL" id="PFMR01000001">
    <property type="protein sequence ID" value="PIZ18328.1"/>
    <property type="molecule type" value="Genomic_DNA"/>
</dbReference>
<reference evidence="5" key="1">
    <citation type="submission" date="2017-09" db="EMBL/GenBank/DDBJ databases">
        <title>Depth-based differentiation of microbial function through sediment-hosted aquifers and enrichment of novel symbionts in the deep terrestrial subsurface.</title>
        <authorList>
            <person name="Probst A.J."/>
            <person name="Ladd B."/>
            <person name="Jarett J.K."/>
            <person name="Geller-Mcgrath D.E."/>
            <person name="Sieber C.M.K."/>
            <person name="Emerson J.B."/>
            <person name="Anantharaman K."/>
            <person name="Thomas B.C."/>
            <person name="Malmstrom R."/>
            <person name="Stieglmeier M."/>
            <person name="Klingl A."/>
            <person name="Woyke T."/>
            <person name="Ryan C.M."/>
            <person name="Banfield J.F."/>
        </authorList>
    </citation>
    <scope>NUCLEOTIDE SEQUENCE [LARGE SCALE GENOMIC DNA]</scope>
</reference>
<keyword evidence="1" id="KW-0732">Signal</keyword>